<dbReference type="EC" id="3.6.1.15" evidence="1"/>
<dbReference type="GO" id="GO:0017111">
    <property type="term" value="F:ribonucleoside triphosphate phosphatase activity"/>
    <property type="evidence" value="ECO:0007669"/>
    <property type="project" value="UniProtKB-EC"/>
</dbReference>
<dbReference type="OrthoDB" id="272985at2759"/>
<accession>A0A3M7SBL0</accession>
<dbReference type="AlphaFoldDB" id="A0A3M7SBL0"/>
<dbReference type="GO" id="GO:0004386">
    <property type="term" value="F:helicase activity"/>
    <property type="evidence" value="ECO:0007669"/>
    <property type="project" value="UniProtKB-KW"/>
</dbReference>
<keyword evidence="2" id="KW-1185">Reference proteome</keyword>
<protein>
    <submittedName>
        <fullName evidence="1">ATP-dependent DNA helicase PIF6-like</fullName>
        <ecNumber evidence="1">3.6.1.15</ecNumber>
    </submittedName>
</protein>
<keyword evidence="1" id="KW-0067">ATP-binding</keyword>
<dbReference type="Proteomes" id="UP000276133">
    <property type="component" value="Unassembled WGS sequence"/>
</dbReference>
<reference evidence="1 2" key="1">
    <citation type="journal article" date="2018" name="Sci. Rep.">
        <title>Genomic signatures of local adaptation to the degree of environmental predictability in rotifers.</title>
        <authorList>
            <person name="Franch-Gras L."/>
            <person name="Hahn C."/>
            <person name="Garcia-Roger E.M."/>
            <person name="Carmona M.J."/>
            <person name="Serra M."/>
            <person name="Gomez A."/>
        </authorList>
    </citation>
    <scope>NUCLEOTIDE SEQUENCE [LARGE SCALE GENOMIC DNA]</scope>
    <source>
        <strain evidence="1">HYR1</strain>
    </source>
</reference>
<keyword evidence="1" id="KW-0347">Helicase</keyword>
<organism evidence="1 2">
    <name type="scientific">Brachionus plicatilis</name>
    <name type="common">Marine rotifer</name>
    <name type="synonym">Brachionus muelleri</name>
    <dbReference type="NCBI Taxonomy" id="10195"/>
    <lineage>
        <taxon>Eukaryota</taxon>
        <taxon>Metazoa</taxon>
        <taxon>Spiralia</taxon>
        <taxon>Gnathifera</taxon>
        <taxon>Rotifera</taxon>
        <taxon>Eurotatoria</taxon>
        <taxon>Monogononta</taxon>
        <taxon>Pseudotrocha</taxon>
        <taxon>Ploima</taxon>
        <taxon>Brachionidae</taxon>
        <taxon>Brachionus</taxon>
    </lineage>
</organism>
<comment type="caution">
    <text evidence="1">The sequence shown here is derived from an EMBL/GenBank/DDBJ whole genome shotgun (WGS) entry which is preliminary data.</text>
</comment>
<keyword evidence="1" id="KW-0378">Hydrolase</keyword>
<name>A0A3M7SBL0_BRAPC</name>
<gene>
    <name evidence="1" type="ORF">BpHYR1_042568</name>
</gene>
<keyword evidence="1" id="KW-0547">Nucleotide-binding</keyword>
<proteinExistence type="predicted"/>
<sequence>MLHNLDKEGLIKKVYPTLETIPDPDSLVNSAILCPTNEDVDSINEIATKFLPGETIEYLSTNSIVNDVNTAVLLHS</sequence>
<evidence type="ECO:0000313" key="2">
    <source>
        <dbReference type="Proteomes" id="UP000276133"/>
    </source>
</evidence>
<evidence type="ECO:0000313" key="1">
    <source>
        <dbReference type="EMBL" id="RNA32938.1"/>
    </source>
</evidence>
<dbReference type="EMBL" id="REGN01001720">
    <property type="protein sequence ID" value="RNA32938.1"/>
    <property type="molecule type" value="Genomic_DNA"/>
</dbReference>